<comment type="caution">
    <text evidence="1">The sequence shown here is derived from an EMBL/GenBank/DDBJ whole genome shotgun (WGS) entry which is preliminary data.</text>
</comment>
<evidence type="ECO:0000313" key="2">
    <source>
        <dbReference type="Proteomes" id="UP001056120"/>
    </source>
</evidence>
<keyword evidence="2" id="KW-1185">Reference proteome</keyword>
<dbReference type="EMBL" id="CM042033">
    <property type="protein sequence ID" value="KAI3774412.1"/>
    <property type="molecule type" value="Genomic_DNA"/>
</dbReference>
<accession>A0ACB9FTG0</accession>
<sequence length="288" mass="33426">MLQELHTVNSRRSWILDSTVRSRAFNRCSKKDPRSKNQEPSKSMSCMCKKQQYMDIIRSNFRGEDTRKSFTDHLYAALKQAGIRTFSDDDAMDREKLPELKKAIRESAISIIVFSRNYASSKWCLDEVLTIIEEQERLSSKHEVVPVFYDVEPSDVRNQTGIFEEAFGWYDNIIEGESNHHQKISWMEKVKAWRASLRKAGSLTGMILANGYKDKELFLHVACFFVGEDKEFIVKLLAECDLYPIVGIKNLMDRCLLYIENGRVMMHPLIKEIGQEVVRRESPEDPGK</sequence>
<protein>
    <submittedName>
        <fullName evidence="1">Uncharacterized protein</fullName>
    </submittedName>
</protein>
<reference evidence="2" key="1">
    <citation type="journal article" date="2022" name="Mol. Ecol. Resour.">
        <title>The genomes of chicory, endive, great burdock and yacon provide insights into Asteraceae palaeo-polyploidization history and plant inulin production.</title>
        <authorList>
            <person name="Fan W."/>
            <person name="Wang S."/>
            <person name="Wang H."/>
            <person name="Wang A."/>
            <person name="Jiang F."/>
            <person name="Liu H."/>
            <person name="Zhao H."/>
            <person name="Xu D."/>
            <person name="Zhang Y."/>
        </authorList>
    </citation>
    <scope>NUCLEOTIDE SEQUENCE [LARGE SCALE GENOMIC DNA]</scope>
    <source>
        <strain evidence="2">cv. Yunnan</strain>
    </source>
</reference>
<reference evidence="1 2" key="2">
    <citation type="journal article" date="2022" name="Mol. Ecol. Resour.">
        <title>The genomes of chicory, endive, great burdock and yacon provide insights into Asteraceae paleo-polyploidization history and plant inulin production.</title>
        <authorList>
            <person name="Fan W."/>
            <person name="Wang S."/>
            <person name="Wang H."/>
            <person name="Wang A."/>
            <person name="Jiang F."/>
            <person name="Liu H."/>
            <person name="Zhao H."/>
            <person name="Xu D."/>
            <person name="Zhang Y."/>
        </authorList>
    </citation>
    <scope>NUCLEOTIDE SEQUENCE [LARGE SCALE GENOMIC DNA]</scope>
    <source>
        <strain evidence="2">cv. Yunnan</strain>
        <tissue evidence="1">Leaves</tissue>
    </source>
</reference>
<name>A0ACB9FTG0_9ASTR</name>
<gene>
    <name evidence="1" type="ORF">L1987_48967</name>
</gene>
<organism evidence="1 2">
    <name type="scientific">Smallanthus sonchifolius</name>
    <dbReference type="NCBI Taxonomy" id="185202"/>
    <lineage>
        <taxon>Eukaryota</taxon>
        <taxon>Viridiplantae</taxon>
        <taxon>Streptophyta</taxon>
        <taxon>Embryophyta</taxon>
        <taxon>Tracheophyta</taxon>
        <taxon>Spermatophyta</taxon>
        <taxon>Magnoliopsida</taxon>
        <taxon>eudicotyledons</taxon>
        <taxon>Gunneridae</taxon>
        <taxon>Pentapetalae</taxon>
        <taxon>asterids</taxon>
        <taxon>campanulids</taxon>
        <taxon>Asterales</taxon>
        <taxon>Asteraceae</taxon>
        <taxon>Asteroideae</taxon>
        <taxon>Heliantheae alliance</taxon>
        <taxon>Millerieae</taxon>
        <taxon>Smallanthus</taxon>
    </lineage>
</organism>
<dbReference type="Proteomes" id="UP001056120">
    <property type="component" value="Linkage Group LG16"/>
</dbReference>
<proteinExistence type="predicted"/>
<evidence type="ECO:0000313" key="1">
    <source>
        <dbReference type="EMBL" id="KAI3774412.1"/>
    </source>
</evidence>